<evidence type="ECO:0000313" key="1">
    <source>
        <dbReference type="EMBL" id="CAH1785181.1"/>
    </source>
</evidence>
<name>A0A8S4NWP0_OWEFU</name>
<comment type="caution">
    <text evidence="1">The sequence shown here is derived from an EMBL/GenBank/DDBJ whole genome shotgun (WGS) entry which is preliminary data.</text>
</comment>
<gene>
    <name evidence="1" type="ORF">OFUS_LOCUS11280</name>
</gene>
<protein>
    <submittedName>
        <fullName evidence="1">Uncharacterized protein</fullName>
    </submittedName>
</protein>
<reference evidence="1" key="1">
    <citation type="submission" date="2022-03" db="EMBL/GenBank/DDBJ databases">
        <authorList>
            <person name="Martin C."/>
        </authorList>
    </citation>
    <scope>NUCLEOTIDE SEQUENCE</scope>
</reference>
<dbReference type="AlphaFoldDB" id="A0A8S4NWP0"/>
<organism evidence="1 2">
    <name type="scientific">Owenia fusiformis</name>
    <name type="common">Polychaete worm</name>
    <dbReference type="NCBI Taxonomy" id="6347"/>
    <lineage>
        <taxon>Eukaryota</taxon>
        <taxon>Metazoa</taxon>
        <taxon>Spiralia</taxon>
        <taxon>Lophotrochozoa</taxon>
        <taxon>Annelida</taxon>
        <taxon>Polychaeta</taxon>
        <taxon>Sedentaria</taxon>
        <taxon>Canalipalpata</taxon>
        <taxon>Sabellida</taxon>
        <taxon>Oweniida</taxon>
        <taxon>Oweniidae</taxon>
        <taxon>Owenia</taxon>
    </lineage>
</organism>
<dbReference type="EMBL" id="CAIIXF020000005">
    <property type="protein sequence ID" value="CAH1785181.1"/>
    <property type="molecule type" value="Genomic_DNA"/>
</dbReference>
<keyword evidence="2" id="KW-1185">Reference proteome</keyword>
<accession>A0A8S4NWP0</accession>
<evidence type="ECO:0000313" key="2">
    <source>
        <dbReference type="Proteomes" id="UP000749559"/>
    </source>
</evidence>
<proteinExistence type="predicted"/>
<sequence>MMMCLNSLMNGVLTQCLNSLMKGVLTNRMYQSLSFGFRLFESKYCALTKCGLSEREISLFISSQLAILSPGFLFSDLVNMLAEYQFRISSELKVQKWIAFGKVKN</sequence>
<dbReference type="Proteomes" id="UP000749559">
    <property type="component" value="Unassembled WGS sequence"/>
</dbReference>